<protein>
    <recommendedName>
        <fullName evidence="5">Agouti signaling protein</fullName>
    </recommendedName>
</protein>
<comment type="caution">
    <text evidence="3">The sequence shown here is derived from an EMBL/GenBank/DDBJ whole genome shotgun (WGS) entry which is preliminary data.</text>
</comment>
<feature type="region of interest" description="Disordered" evidence="1">
    <location>
        <begin position="22"/>
        <end position="69"/>
    </location>
</feature>
<reference evidence="3 4" key="1">
    <citation type="submission" date="2021-06" db="EMBL/GenBank/DDBJ databases">
        <authorList>
            <person name="Palmer J.M."/>
        </authorList>
    </citation>
    <scope>NUCLEOTIDE SEQUENCE [LARGE SCALE GENOMIC DNA]</scope>
    <source>
        <strain evidence="3 4">GA_2019</strain>
        <tissue evidence="3">Muscle</tissue>
    </source>
</reference>
<feature type="signal peptide" evidence="2">
    <location>
        <begin position="1"/>
        <end position="21"/>
    </location>
</feature>
<evidence type="ECO:0000313" key="3">
    <source>
        <dbReference type="EMBL" id="MEQ2187858.1"/>
    </source>
</evidence>
<organism evidence="3 4">
    <name type="scientific">Goodea atripinnis</name>
    <dbReference type="NCBI Taxonomy" id="208336"/>
    <lineage>
        <taxon>Eukaryota</taxon>
        <taxon>Metazoa</taxon>
        <taxon>Chordata</taxon>
        <taxon>Craniata</taxon>
        <taxon>Vertebrata</taxon>
        <taxon>Euteleostomi</taxon>
        <taxon>Actinopterygii</taxon>
        <taxon>Neopterygii</taxon>
        <taxon>Teleostei</taxon>
        <taxon>Neoteleostei</taxon>
        <taxon>Acanthomorphata</taxon>
        <taxon>Ovalentaria</taxon>
        <taxon>Atherinomorphae</taxon>
        <taxon>Cyprinodontiformes</taxon>
        <taxon>Goodeidae</taxon>
        <taxon>Goodea</taxon>
    </lineage>
</organism>
<evidence type="ECO:0000256" key="2">
    <source>
        <dbReference type="SAM" id="SignalP"/>
    </source>
</evidence>
<accession>A0ABV0PWZ2</accession>
<evidence type="ECO:0008006" key="5">
    <source>
        <dbReference type="Google" id="ProtNLM"/>
    </source>
</evidence>
<evidence type="ECO:0000313" key="4">
    <source>
        <dbReference type="Proteomes" id="UP001476798"/>
    </source>
</evidence>
<sequence length="69" mass="7358">MLVSAWSKCCIAMLVVASVRTEASQLSEARPKANSIKPSSLEETPTPAGNRSAPVTRKHRLLPQGTILA</sequence>
<keyword evidence="4" id="KW-1185">Reference proteome</keyword>
<dbReference type="EMBL" id="JAHRIO010090449">
    <property type="protein sequence ID" value="MEQ2187858.1"/>
    <property type="molecule type" value="Genomic_DNA"/>
</dbReference>
<keyword evidence="2" id="KW-0732">Signal</keyword>
<proteinExistence type="predicted"/>
<evidence type="ECO:0000256" key="1">
    <source>
        <dbReference type="SAM" id="MobiDB-lite"/>
    </source>
</evidence>
<feature type="compositionally biased region" description="Polar residues" evidence="1">
    <location>
        <begin position="36"/>
        <end position="49"/>
    </location>
</feature>
<dbReference type="Proteomes" id="UP001476798">
    <property type="component" value="Unassembled WGS sequence"/>
</dbReference>
<gene>
    <name evidence="3" type="ORF">GOODEAATRI_008953</name>
</gene>
<name>A0ABV0PWZ2_9TELE</name>
<feature type="chain" id="PRO_5045295029" description="Agouti signaling protein" evidence="2">
    <location>
        <begin position="22"/>
        <end position="69"/>
    </location>
</feature>